<feature type="transmembrane region" description="Helical" evidence="6">
    <location>
        <begin position="122"/>
        <end position="142"/>
    </location>
</feature>
<feature type="transmembrane region" description="Helical" evidence="6">
    <location>
        <begin position="12"/>
        <end position="32"/>
    </location>
</feature>
<dbReference type="InterPro" id="IPR001123">
    <property type="entry name" value="LeuE-type"/>
</dbReference>
<dbReference type="PANTHER" id="PTHR30086">
    <property type="entry name" value="ARGININE EXPORTER PROTEIN ARGO"/>
    <property type="match status" value="1"/>
</dbReference>
<feature type="transmembrane region" description="Helical" evidence="6">
    <location>
        <begin position="154"/>
        <end position="172"/>
    </location>
</feature>
<evidence type="ECO:0000256" key="2">
    <source>
        <dbReference type="ARBA" id="ARBA00022475"/>
    </source>
</evidence>
<feature type="transmembrane region" description="Helical" evidence="6">
    <location>
        <begin position="192"/>
        <end position="212"/>
    </location>
</feature>
<comment type="subcellular location">
    <subcellularLocation>
        <location evidence="1">Cell membrane</location>
        <topology evidence="1">Multi-pass membrane protein</topology>
    </subcellularLocation>
</comment>
<dbReference type="PIRSF" id="PIRSF006324">
    <property type="entry name" value="LeuE"/>
    <property type="match status" value="1"/>
</dbReference>
<accession>A0A1H0A734</accession>
<evidence type="ECO:0000313" key="8">
    <source>
        <dbReference type="Proteomes" id="UP000199004"/>
    </source>
</evidence>
<organism evidence="7 8">
    <name type="scientific">Nocardioides szechwanensis</name>
    <dbReference type="NCBI Taxonomy" id="1005944"/>
    <lineage>
        <taxon>Bacteria</taxon>
        <taxon>Bacillati</taxon>
        <taxon>Actinomycetota</taxon>
        <taxon>Actinomycetes</taxon>
        <taxon>Propionibacteriales</taxon>
        <taxon>Nocardioidaceae</taxon>
        <taxon>Nocardioides</taxon>
    </lineage>
</organism>
<reference evidence="7 8" key="1">
    <citation type="submission" date="2016-10" db="EMBL/GenBank/DDBJ databases">
        <authorList>
            <person name="de Groot N.N."/>
        </authorList>
    </citation>
    <scope>NUCLEOTIDE SEQUENCE [LARGE SCALE GENOMIC DNA]</scope>
    <source>
        <strain evidence="7 8">CGMCC 1.11147</strain>
    </source>
</reference>
<dbReference type="GO" id="GO:0015171">
    <property type="term" value="F:amino acid transmembrane transporter activity"/>
    <property type="evidence" value="ECO:0007669"/>
    <property type="project" value="TreeGrafter"/>
</dbReference>
<feature type="transmembrane region" description="Helical" evidence="6">
    <location>
        <begin position="44"/>
        <end position="67"/>
    </location>
</feature>
<name>A0A1H0A734_9ACTN</name>
<dbReference type="EMBL" id="FNIC01000002">
    <property type="protein sequence ID" value="SDN29255.1"/>
    <property type="molecule type" value="Genomic_DNA"/>
</dbReference>
<dbReference type="OrthoDB" id="3175972at2"/>
<evidence type="ECO:0000256" key="6">
    <source>
        <dbReference type="SAM" id="Phobius"/>
    </source>
</evidence>
<dbReference type="AlphaFoldDB" id="A0A1H0A734"/>
<gene>
    <name evidence="7" type="ORF">SAMN05192576_1951</name>
</gene>
<keyword evidence="5 6" id="KW-0472">Membrane</keyword>
<keyword evidence="4 6" id="KW-1133">Transmembrane helix</keyword>
<evidence type="ECO:0000256" key="5">
    <source>
        <dbReference type="ARBA" id="ARBA00023136"/>
    </source>
</evidence>
<dbReference type="PANTHER" id="PTHR30086:SF20">
    <property type="entry name" value="ARGININE EXPORTER PROTEIN ARGO-RELATED"/>
    <property type="match status" value="1"/>
</dbReference>
<keyword evidence="2" id="KW-1003">Cell membrane</keyword>
<evidence type="ECO:0000256" key="1">
    <source>
        <dbReference type="ARBA" id="ARBA00004651"/>
    </source>
</evidence>
<evidence type="ECO:0000256" key="4">
    <source>
        <dbReference type="ARBA" id="ARBA00022989"/>
    </source>
</evidence>
<protein>
    <submittedName>
        <fullName evidence="7">Threonine/homoserine/homoserine lactone efflux protein</fullName>
    </submittedName>
</protein>
<evidence type="ECO:0000256" key="3">
    <source>
        <dbReference type="ARBA" id="ARBA00022692"/>
    </source>
</evidence>
<dbReference type="Pfam" id="PF01810">
    <property type="entry name" value="LysE"/>
    <property type="match status" value="1"/>
</dbReference>
<dbReference type="RefSeq" id="WP_091024136.1">
    <property type="nucleotide sequence ID" value="NZ_BKAE01000011.1"/>
</dbReference>
<feature type="transmembrane region" description="Helical" evidence="6">
    <location>
        <begin position="73"/>
        <end position="92"/>
    </location>
</feature>
<proteinExistence type="predicted"/>
<dbReference type="Proteomes" id="UP000199004">
    <property type="component" value="Unassembled WGS sequence"/>
</dbReference>
<sequence>MSTNVSGEQLLTFGLAALVLIVIPGPSVVFVIGRALAYGQRVALASVAGNTLGLLLVMTLVAVGLGAVVAESILVFTVLKVLGAAYLVWLGIQAFRHRSALHVDDDLARSPIGWRTAMRQGFVVGVSNPKGFMIFAALLPQFVERSRGHVPVQMFVLGALAVTLGLVCDAVWAAAASRLRDWFNASAGRGRALGAVGGLSMIGLGIGIAATGRPD</sequence>
<keyword evidence="8" id="KW-1185">Reference proteome</keyword>
<dbReference type="STRING" id="1005944.SAMN05192576_1951"/>
<dbReference type="GO" id="GO:0005886">
    <property type="term" value="C:plasma membrane"/>
    <property type="evidence" value="ECO:0007669"/>
    <property type="project" value="UniProtKB-SubCell"/>
</dbReference>
<keyword evidence="3 6" id="KW-0812">Transmembrane</keyword>
<evidence type="ECO:0000313" key="7">
    <source>
        <dbReference type="EMBL" id="SDN29255.1"/>
    </source>
</evidence>